<evidence type="ECO:0000256" key="1">
    <source>
        <dbReference type="ARBA" id="ARBA00004651"/>
    </source>
</evidence>
<dbReference type="AlphaFoldDB" id="A0A1F4W155"/>
<dbReference type="InterPro" id="IPR032816">
    <property type="entry name" value="VTT_dom"/>
</dbReference>
<keyword evidence="2 6" id="KW-1003">Cell membrane</keyword>
<evidence type="ECO:0000256" key="6">
    <source>
        <dbReference type="RuleBase" id="RU366058"/>
    </source>
</evidence>
<dbReference type="InterPro" id="IPR015414">
    <property type="entry name" value="TMEM64"/>
</dbReference>
<feature type="transmembrane region" description="Helical" evidence="6">
    <location>
        <begin position="72"/>
        <end position="105"/>
    </location>
</feature>
<name>A0A1F4W155_UNCKA</name>
<feature type="transmembrane region" description="Helical" evidence="6">
    <location>
        <begin position="142"/>
        <end position="161"/>
    </location>
</feature>
<gene>
    <name evidence="8" type="ORF">A2264_00505</name>
</gene>
<evidence type="ECO:0000256" key="5">
    <source>
        <dbReference type="ARBA" id="ARBA00023136"/>
    </source>
</evidence>
<dbReference type="Pfam" id="PF09335">
    <property type="entry name" value="VTT_dom"/>
    <property type="match status" value="1"/>
</dbReference>
<evidence type="ECO:0000259" key="7">
    <source>
        <dbReference type="Pfam" id="PF09335"/>
    </source>
</evidence>
<keyword evidence="5 6" id="KW-0472">Membrane</keyword>
<dbReference type="Proteomes" id="UP000176614">
    <property type="component" value="Unassembled WGS sequence"/>
</dbReference>
<dbReference type="EMBL" id="MEVT01000008">
    <property type="protein sequence ID" value="OGC63162.1"/>
    <property type="molecule type" value="Genomic_DNA"/>
</dbReference>
<reference evidence="8 9" key="1">
    <citation type="journal article" date="2016" name="Nat. Commun.">
        <title>Thousands of microbial genomes shed light on interconnected biogeochemical processes in an aquifer system.</title>
        <authorList>
            <person name="Anantharaman K."/>
            <person name="Brown C.T."/>
            <person name="Hug L.A."/>
            <person name="Sharon I."/>
            <person name="Castelle C.J."/>
            <person name="Probst A.J."/>
            <person name="Thomas B.C."/>
            <person name="Singh A."/>
            <person name="Wilkins M.J."/>
            <person name="Karaoz U."/>
            <person name="Brodie E.L."/>
            <person name="Williams K.H."/>
            <person name="Hubbard S.S."/>
            <person name="Banfield J.F."/>
        </authorList>
    </citation>
    <scope>NUCLEOTIDE SEQUENCE [LARGE SCALE GENOMIC DNA]</scope>
</reference>
<sequence length="190" mass="20360">MVKLQKSINKRSSGVLLLVAFVITFGSIYFLAKNIKDLEGLVASWGIFGPLLVVLLYGALSVTPIPTDPLSAISGALFGPIVGFIVSWIGNTFAAVIEYFLGLGIRNATAFEKRKKNLPWGLDKAPVNSACFLIGGRFVPGFGSKIVSVLAGVYGVGLWRYTWTAAVANIFGSAFYTLGGFQLVTLFSRI</sequence>
<keyword evidence="4 6" id="KW-1133">Transmembrane helix</keyword>
<comment type="caution">
    <text evidence="8">The sequence shown here is derived from an EMBL/GenBank/DDBJ whole genome shotgun (WGS) entry which is preliminary data.</text>
</comment>
<feature type="transmembrane region" description="Helical" evidence="6">
    <location>
        <begin position="12"/>
        <end position="32"/>
    </location>
</feature>
<keyword evidence="3 6" id="KW-0812">Transmembrane</keyword>
<accession>A0A1F4W155</accession>
<protein>
    <recommendedName>
        <fullName evidence="6">TVP38/TMEM64 family membrane protein</fullName>
    </recommendedName>
</protein>
<proteinExistence type="inferred from homology"/>
<evidence type="ECO:0000256" key="2">
    <source>
        <dbReference type="ARBA" id="ARBA00022475"/>
    </source>
</evidence>
<evidence type="ECO:0000313" key="8">
    <source>
        <dbReference type="EMBL" id="OGC63162.1"/>
    </source>
</evidence>
<feature type="transmembrane region" description="Helical" evidence="6">
    <location>
        <begin position="167"/>
        <end position="187"/>
    </location>
</feature>
<comment type="similarity">
    <text evidence="6">Belongs to the TVP38/TMEM64 family.</text>
</comment>
<dbReference type="PANTHER" id="PTHR12677:SF59">
    <property type="entry name" value="GOLGI APPARATUS MEMBRANE PROTEIN TVP38-RELATED"/>
    <property type="match status" value="1"/>
</dbReference>
<evidence type="ECO:0000256" key="3">
    <source>
        <dbReference type="ARBA" id="ARBA00022692"/>
    </source>
</evidence>
<evidence type="ECO:0000256" key="4">
    <source>
        <dbReference type="ARBA" id="ARBA00022989"/>
    </source>
</evidence>
<evidence type="ECO:0000313" key="9">
    <source>
        <dbReference type="Proteomes" id="UP000176614"/>
    </source>
</evidence>
<feature type="transmembrane region" description="Helical" evidence="6">
    <location>
        <begin position="41"/>
        <end position="60"/>
    </location>
</feature>
<comment type="subcellular location">
    <subcellularLocation>
        <location evidence="1 6">Cell membrane</location>
        <topology evidence="1 6">Multi-pass membrane protein</topology>
    </subcellularLocation>
</comment>
<dbReference type="GO" id="GO:0005886">
    <property type="term" value="C:plasma membrane"/>
    <property type="evidence" value="ECO:0007669"/>
    <property type="project" value="UniProtKB-SubCell"/>
</dbReference>
<feature type="domain" description="VTT" evidence="7">
    <location>
        <begin position="65"/>
        <end position="180"/>
    </location>
</feature>
<organism evidence="8 9">
    <name type="scientific">candidate division WWE3 bacterium RIFOXYA2_FULL_46_9</name>
    <dbReference type="NCBI Taxonomy" id="1802636"/>
    <lineage>
        <taxon>Bacteria</taxon>
        <taxon>Katanobacteria</taxon>
    </lineage>
</organism>
<dbReference type="PANTHER" id="PTHR12677">
    <property type="entry name" value="GOLGI APPARATUS MEMBRANE PROTEIN TVP38-RELATED"/>
    <property type="match status" value="1"/>
</dbReference>